<sequence>MAPFTPTLQDVESVLGILASFRLPNELALSVLDQAHYWLEIEFLSEDHVVLVDGGWSLDYSAVYPYLYIPAYPWPRERHLKVREITFTIVSHDQGWTSEDTEGTYQTSSCFEVSILRPRTDSALRRHSLQPGLHHLRDMCVRGETVDGVYAASTIIHSKGMIDLVRRPFSLMEPQRLHCKEMMEVKSQSREEGEHAWYLQGNEDAREKSIFEGEMIKRYTVTWGCADNPLDVTNEGAGSGNGFIENLKQDDFVCIWARVKICSRVHLCAYATACPMQS</sequence>
<dbReference type="EMBL" id="JAPHNI010000322">
    <property type="protein sequence ID" value="KAJ8112473.1"/>
    <property type="molecule type" value="Genomic_DNA"/>
</dbReference>
<protein>
    <submittedName>
        <fullName evidence="1">Uncharacterized protein</fullName>
    </submittedName>
</protein>
<evidence type="ECO:0000313" key="1">
    <source>
        <dbReference type="EMBL" id="KAJ8112473.1"/>
    </source>
</evidence>
<organism evidence="1 2">
    <name type="scientific">Boeremia exigua</name>
    <dbReference type="NCBI Taxonomy" id="749465"/>
    <lineage>
        <taxon>Eukaryota</taxon>
        <taxon>Fungi</taxon>
        <taxon>Dikarya</taxon>
        <taxon>Ascomycota</taxon>
        <taxon>Pezizomycotina</taxon>
        <taxon>Dothideomycetes</taxon>
        <taxon>Pleosporomycetidae</taxon>
        <taxon>Pleosporales</taxon>
        <taxon>Pleosporineae</taxon>
        <taxon>Didymellaceae</taxon>
        <taxon>Boeremia</taxon>
    </lineage>
</organism>
<accession>A0ACC2IB80</accession>
<name>A0ACC2IB80_9PLEO</name>
<comment type="caution">
    <text evidence="1">The sequence shown here is derived from an EMBL/GenBank/DDBJ whole genome shotgun (WGS) entry which is preliminary data.</text>
</comment>
<evidence type="ECO:0000313" key="2">
    <source>
        <dbReference type="Proteomes" id="UP001153331"/>
    </source>
</evidence>
<keyword evidence="2" id="KW-1185">Reference proteome</keyword>
<gene>
    <name evidence="1" type="ORF">OPT61_g5167</name>
</gene>
<reference evidence="1" key="1">
    <citation type="submission" date="2022-11" db="EMBL/GenBank/DDBJ databases">
        <title>Genome Sequence of Boeremia exigua.</title>
        <authorList>
            <person name="Buettner E."/>
        </authorList>
    </citation>
    <scope>NUCLEOTIDE SEQUENCE</scope>
    <source>
        <strain evidence="1">CU02</strain>
    </source>
</reference>
<proteinExistence type="predicted"/>
<dbReference type="Proteomes" id="UP001153331">
    <property type="component" value="Unassembled WGS sequence"/>
</dbReference>